<name>A0AAV9JJ37_9PEZI</name>
<dbReference type="EMBL" id="JAVFHQ010000020">
    <property type="protein sequence ID" value="KAK4545288.1"/>
    <property type="molecule type" value="Genomic_DNA"/>
</dbReference>
<keyword evidence="2" id="KW-0472">Membrane</keyword>
<dbReference type="PANTHER" id="PTHR43591:SF24">
    <property type="entry name" value="2-METHOXY-6-POLYPRENYL-1,4-BENZOQUINOL METHYLASE, MITOCHONDRIAL"/>
    <property type="match status" value="1"/>
</dbReference>
<dbReference type="PANTHER" id="PTHR43591">
    <property type="entry name" value="METHYLTRANSFERASE"/>
    <property type="match status" value="1"/>
</dbReference>
<evidence type="ECO:0000313" key="3">
    <source>
        <dbReference type="EMBL" id="KAK4545288.1"/>
    </source>
</evidence>
<reference evidence="3 4" key="1">
    <citation type="submission" date="2021-11" db="EMBL/GenBank/DDBJ databases">
        <title>Black yeast isolated from Biological Soil Crust.</title>
        <authorList>
            <person name="Kurbessoian T."/>
        </authorList>
    </citation>
    <scope>NUCLEOTIDE SEQUENCE [LARGE SCALE GENOMIC DNA]</scope>
    <source>
        <strain evidence="3 4">CCFEE 5522</strain>
    </source>
</reference>
<accession>A0AAV9JJ37</accession>
<evidence type="ECO:0000256" key="2">
    <source>
        <dbReference type="SAM" id="Phobius"/>
    </source>
</evidence>
<evidence type="ECO:0000256" key="1">
    <source>
        <dbReference type="SAM" id="MobiDB-lite"/>
    </source>
</evidence>
<dbReference type="Proteomes" id="UP001324427">
    <property type="component" value="Unassembled WGS sequence"/>
</dbReference>
<evidence type="ECO:0000313" key="4">
    <source>
        <dbReference type="Proteomes" id="UP001324427"/>
    </source>
</evidence>
<dbReference type="AlphaFoldDB" id="A0AAV9JJ37"/>
<organism evidence="3 4">
    <name type="scientific">Oleoguttula mirabilis</name>
    <dbReference type="NCBI Taxonomy" id="1507867"/>
    <lineage>
        <taxon>Eukaryota</taxon>
        <taxon>Fungi</taxon>
        <taxon>Dikarya</taxon>
        <taxon>Ascomycota</taxon>
        <taxon>Pezizomycotina</taxon>
        <taxon>Dothideomycetes</taxon>
        <taxon>Dothideomycetidae</taxon>
        <taxon>Mycosphaerellales</taxon>
        <taxon>Teratosphaeriaceae</taxon>
        <taxon>Oleoguttula</taxon>
    </lineage>
</organism>
<feature type="transmembrane region" description="Helical" evidence="2">
    <location>
        <begin position="368"/>
        <end position="387"/>
    </location>
</feature>
<dbReference type="Pfam" id="PF13489">
    <property type="entry name" value="Methyltransf_23"/>
    <property type="match status" value="1"/>
</dbReference>
<dbReference type="SUPFAM" id="SSF53335">
    <property type="entry name" value="S-adenosyl-L-methionine-dependent methyltransferases"/>
    <property type="match status" value="1"/>
</dbReference>
<sequence>MDGGTADSSSKPVSPVDTLIDVEELTQDVASQPYTFTYQNGRRYASTDLGHYYMPNDRPEIHRLNEQHFVLTTAKGGSLHDTPLTKRDGFKILDIGCGSGIWCLQMAEDYPDAMIMGMDVSPVQPTSKPANVEWIVPLDMEKEWPFAEDYFDFVHLSLVHGCVADWAAMMGKIVRHLAPGGFVEHQEFSLCRQYTLDLNDQPMPMSDTLSDLPPLLRWGRLMEQAAEKRGRVLQLGPKLASFQHSAGLQDVTEKVYRITTGTWPHDPQQRMLGARNMLSALQGMEGFTTVMFTTALGWSLEDTRAFVEEVKRDLRDDGMRKVMDLHVVYGRKASSGGGAGDEEGTDTREAQRPEEAWKGLLGSWSVQFAGGMLAGAAIASVMAMWLVQRR</sequence>
<comment type="caution">
    <text evidence="3">The sequence shown here is derived from an EMBL/GenBank/DDBJ whole genome shotgun (WGS) entry which is preliminary data.</text>
</comment>
<dbReference type="Gene3D" id="3.40.50.150">
    <property type="entry name" value="Vaccinia Virus protein VP39"/>
    <property type="match status" value="1"/>
</dbReference>
<proteinExistence type="predicted"/>
<evidence type="ECO:0008006" key="5">
    <source>
        <dbReference type="Google" id="ProtNLM"/>
    </source>
</evidence>
<gene>
    <name evidence="3" type="ORF">LTR36_003468</name>
</gene>
<keyword evidence="2" id="KW-0812">Transmembrane</keyword>
<protein>
    <recommendedName>
        <fullName evidence="5">S-adenosyl-L-methionine-dependent methyltransferase</fullName>
    </recommendedName>
</protein>
<feature type="region of interest" description="Disordered" evidence="1">
    <location>
        <begin position="333"/>
        <end position="352"/>
    </location>
</feature>
<dbReference type="InterPro" id="IPR029063">
    <property type="entry name" value="SAM-dependent_MTases_sf"/>
</dbReference>
<dbReference type="GO" id="GO:0008168">
    <property type="term" value="F:methyltransferase activity"/>
    <property type="evidence" value="ECO:0007669"/>
    <property type="project" value="TreeGrafter"/>
</dbReference>
<keyword evidence="4" id="KW-1185">Reference proteome</keyword>
<keyword evidence="2" id="KW-1133">Transmembrane helix</keyword>
<dbReference type="CDD" id="cd02440">
    <property type="entry name" value="AdoMet_MTases"/>
    <property type="match status" value="1"/>
</dbReference>